<dbReference type="PANTHER" id="PTHR45982:SF1">
    <property type="entry name" value="REGULATOR OF CHROMOSOME CONDENSATION"/>
    <property type="match status" value="1"/>
</dbReference>
<dbReference type="EMBL" id="LAZR01031395">
    <property type="protein sequence ID" value="KKL53879.1"/>
    <property type="molecule type" value="Genomic_DNA"/>
</dbReference>
<evidence type="ECO:0000256" key="2">
    <source>
        <dbReference type="ARBA" id="ARBA00022737"/>
    </source>
</evidence>
<feature type="non-terminal residue" evidence="5">
    <location>
        <position position="590"/>
    </location>
</feature>
<protein>
    <recommendedName>
        <fullName evidence="4">RCC1-like domain-containing protein</fullName>
    </recommendedName>
</protein>
<keyword evidence="1" id="KW-0344">Guanine-nucleotide releasing factor</keyword>
<comment type="caution">
    <text evidence="5">The sequence shown here is derived from an EMBL/GenBank/DDBJ whole genome shotgun (WGS) entry which is preliminary data.</text>
</comment>
<organism evidence="5">
    <name type="scientific">marine sediment metagenome</name>
    <dbReference type="NCBI Taxonomy" id="412755"/>
    <lineage>
        <taxon>unclassified sequences</taxon>
        <taxon>metagenomes</taxon>
        <taxon>ecological metagenomes</taxon>
    </lineage>
</organism>
<dbReference type="GO" id="GO:0005737">
    <property type="term" value="C:cytoplasm"/>
    <property type="evidence" value="ECO:0007669"/>
    <property type="project" value="TreeGrafter"/>
</dbReference>
<evidence type="ECO:0000256" key="3">
    <source>
        <dbReference type="SAM" id="MobiDB-lite"/>
    </source>
</evidence>
<gene>
    <name evidence="5" type="ORF">LCGC14_2271000</name>
</gene>
<dbReference type="InterPro" id="IPR058923">
    <property type="entry name" value="RCC1-like_dom"/>
</dbReference>
<dbReference type="PRINTS" id="PR00633">
    <property type="entry name" value="RCCNDNSATION"/>
</dbReference>
<feature type="region of interest" description="Disordered" evidence="3">
    <location>
        <begin position="246"/>
        <end position="272"/>
    </location>
</feature>
<dbReference type="PANTHER" id="PTHR45982">
    <property type="entry name" value="REGULATOR OF CHROMOSOME CONDENSATION"/>
    <property type="match status" value="1"/>
</dbReference>
<feature type="non-terminal residue" evidence="5">
    <location>
        <position position="1"/>
    </location>
</feature>
<dbReference type="InterPro" id="IPR013783">
    <property type="entry name" value="Ig-like_fold"/>
</dbReference>
<reference evidence="5" key="1">
    <citation type="journal article" date="2015" name="Nature">
        <title>Complex archaea that bridge the gap between prokaryotes and eukaryotes.</title>
        <authorList>
            <person name="Spang A."/>
            <person name="Saw J.H."/>
            <person name="Jorgensen S.L."/>
            <person name="Zaremba-Niedzwiedzka K."/>
            <person name="Martijn J."/>
            <person name="Lind A.E."/>
            <person name="van Eijk R."/>
            <person name="Schleper C."/>
            <person name="Guy L."/>
            <person name="Ettema T.J."/>
        </authorList>
    </citation>
    <scope>NUCLEOTIDE SEQUENCE</scope>
</reference>
<evidence type="ECO:0000313" key="5">
    <source>
        <dbReference type="EMBL" id="KKL53879.1"/>
    </source>
</evidence>
<dbReference type="Gene3D" id="2.60.40.10">
    <property type="entry name" value="Immunoglobulins"/>
    <property type="match status" value="1"/>
</dbReference>
<proteinExistence type="predicted"/>
<dbReference type="SUPFAM" id="SSF50985">
    <property type="entry name" value="RCC1/BLIP-II"/>
    <property type="match status" value="1"/>
</dbReference>
<dbReference type="PROSITE" id="PS00626">
    <property type="entry name" value="RCC1_2"/>
    <property type="match status" value="5"/>
</dbReference>
<evidence type="ECO:0000256" key="1">
    <source>
        <dbReference type="ARBA" id="ARBA00022658"/>
    </source>
</evidence>
<feature type="domain" description="RCC1-like" evidence="4">
    <location>
        <begin position="2"/>
        <end position="329"/>
    </location>
</feature>
<dbReference type="AlphaFoldDB" id="A0A0F9CX78"/>
<dbReference type="Gene3D" id="2.130.10.30">
    <property type="entry name" value="Regulator of chromosome condensation 1/beta-lactamase-inhibitor protein II"/>
    <property type="match status" value="2"/>
</dbReference>
<keyword evidence="2" id="KW-0677">Repeat</keyword>
<accession>A0A0F9CX78</accession>
<dbReference type="InterPro" id="IPR009091">
    <property type="entry name" value="RCC1/BLIP-II"/>
</dbReference>
<evidence type="ECO:0000259" key="4">
    <source>
        <dbReference type="Pfam" id="PF25390"/>
    </source>
</evidence>
<dbReference type="InterPro" id="IPR000408">
    <property type="entry name" value="Reg_chr_condens"/>
</dbReference>
<dbReference type="PROSITE" id="PS50012">
    <property type="entry name" value="RCC1_3"/>
    <property type="match status" value="5"/>
</dbReference>
<dbReference type="InterPro" id="IPR051553">
    <property type="entry name" value="Ran_GTPase-activating"/>
</dbReference>
<sequence>MAIRSDGTVWAWGANNDGQLGINDTEADNKSTAVQVKGAEGEGVLSDITAISGGEDHSLALKSDGSVWAWGEDLHGQVGVNDNKGADKFYPVQVVGVDGVGSLTEVSSIAAGDDHSLALKIDGTVWAWGEDNDGQLGDNDGNGEDKLTPVQVKGSGGNGFLTDIVGIAAGEDHSLALKSDGTVWAWGENDDGQLGDNDDTKADKLTPVQVTGLAGAGNLTNVVAIAAGKDHSLVMKADGSVWAWGEDTDGQLGDNDSASSKPDKLTPVQVRDSSGSGFFDKATAISAGKDHSLALKSDGSAWAWGENLNGQIGNRDGTGSDQIVPVKVLELVVADTGDAADKSDVDVGNTPVTDTTAPNIFQGISTQGNGRYVRGTINLQAKATDDYGVSMVNYFLDVTSNLIGSSAINPYSVDWNTKSASNGRHNILTHAHDAARNNSNVSTYLNVDNYKPKTYGKRTMARRLSAKKAPRYLKLYRRYRAKQLKSKNRVLRRRYAKAKNKYLRAYRDAKKQMATARLKWKVRDPYTGNKSIVKLKIQKLVKSKVRSRRKARYLKQYRAWRAKYLKTKNRRLRARYKKQANKYLRAYRKT</sequence>
<dbReference type="Pfam" id="PF17957">
    <property type="entry name" value="Big_7"/>
    <property type="match status" value="1"/>
</dbReference>
<name>A0A0F9CX78_9ZZZZ</name>
<dbReference type="Pfam" id="PF25390">
    <property type="entry name" value="WD40_RLD"/>
    <property type="match status" value="1"/>
</dbReference>
<dbReference type="GO" id="GO:0005085">
    <property type="term" value="F:guanyl-nucleotide exchange factor activity"/>
    <property type="evidence" value="ECO:0007669"/>
    <property type="project" value="TreeGrafter"/>
</dbReference>